<accession>A0ABP7XV43</accession>
<dbReference type="SUPFAM" id="SSF46689">
    <property type="entry name" value="Homeodomain-like"/>
    <property type="match status" value="1"/>
</dbReference>
<organism evidence="2 3">
    <name type="scientific">Actinomadura keratinilytica</name>
    <dbReference type="NCBI Taxonomy" id="547461"/>
    <lineage>
        <taxon>Bacteria</taxon>
        <taxon>Bacillati</taxon>
        <taxon>Actinomycetota</taxon>
        <taxon>Actinomycetes</taxon>
        <taxon>Streptosporangiales</taxon>
        <taxon>Thermomonosporaceae</taxon>
        <taxon>Actinomadura</taxon>
    </lineage>
</organism>
<feature type="transmembrane region" description="Helical" evidence="1">
    <location>
        <begin position="123"/>
        <end position="144"/>
    </location>
</feature>
<evidence type="ECO:0000313" key="3">
    <source>
        <dbReference type="Proteomes" id="UP001500266"/>
    </source>
</evidence>
<dbReference type="Proteomes" id="UP001500266">
    <property type="component" value="Unassembled WGS sequence"/>
</dbReference>
<dbReference type="Gene3D" id="1.10.357.10">
    <property type="entry name" value="Tetracycline Repressor, domain 2"/>
    <property type="match status" value="1"/>
</dbReference>
<gene>
    <name evidence="2" type="ORF">GCM10022416_00230</name>
</gene>
<dbReference type="InterPro" id="IPR009057">
    <property type="entry name" value="Homeodomain-like_sf"/>
</dbReference>
<proteinExistence type="predicted"/>
<name>A0ABP7XV43_9ACTN</name>
<sequence>MGYDGTSLGMVADALGVPVSAVTAAAGTKRQLYLTVMRRAFEAEWATLKAAVDTCPSDRRCVHHIADAYLDFHVAHPYVRALWAHRWVADAADIVDLEDRYPRPLFRLVAKRTRDAVPDGVNVYWMLGMMVWTVHGFLGSGVLARRSGMLRTDHPKVVRDFRAHLHLMLEGMMTAQR</sequence>
<keyword evidence="1" id="KW-1133">Transmembrane helix</keyword>
<evidence type="ECO:0008006" key="4">
    <source>
        <dbReference type="Google" id="ProtNLM"/>
    </source>
</evidence>
<keyword evidence="1" id="KW-0812">Transmembrane</keyword>
<keyword evidence="3" id="KW-1185">Reference proteome</keyword>
<comment type="caution">
    <text evidence="2">The sequence shown here is derived from an EMBL/GenBank/DDBJ whole genome shotgun (WGS) entry which is preliminary data.</text>
</comment>
<evidence type="ECO:0000313" key="2">
    <source>
        <dbReference type="EMBL" id="GAA4126555.1"/>
    </source>
</evidence>
<keyword evidence="1" id="KW-0472">Membrane</keyword>
<dbReference type="EMBL" id="BAABDO010000001">
    <property type="protein sequence ID" value="GAA4126555.1"/>
    <property type="molecule type" value="Genomic_DNA"/>
</dbReference>
<evidence type="ECO:0000256" key="1">
    <source>
        <dbReference type="SAM" id="Phobius"/>
    </source>
</evidence>
<protein>
    <recommendedName>
        <fullName evidence="4">TetR family transcriptional regulator</fullName>
    </recommendedName>
</protein>
<reference evidence="3" key="1">
    <citation type="journal article" date="2019" name="Int. J. Syst. Evol. Microbiol.">
        <title>The Global Catalogue of Microorganisms (GCM) 10K type strain sequencing project: providing services to taxonomists for standard genome sequencing and annotation.</title>
        <authorList>
            <consortium name="The Broad Institute Genomics Platform"/>
            <consortium name="The Broad Institute Genome Sequencing Center for Infectious Disease"/>
            <person name="Wu L."/>
            <person name="Ma J."/>
        </authorList>
    </citation>
    <scope>NUCLEOTIDE SEQUENCE [LARGE SCALE GENOMIC DNA]</scope>
    <source>
        <strain evidence="3">JCM 17316</strain>
    </source>
</reference>